<evidence type="ECO:0000313" key="10">
    <source>
        <dbReference type="Proteomes" id="UP000673691"/>
    </source>
</evidence>
<reference evidence="9 10" key="1">
    <citation type="journal article" name="Sci. Rep.">
        <title>Genome-scale phylogenetic analyses confirm Olpidium as the closest living zoosporic fungus to the non-flagellated, terrestrial fungi.</title>
        <authorList>
            <person name="Chang Y."/>
            <person name="Rochon D."/>
            <person name="Sekimoto S."/>
            <person name="Wang Y."/>
            <person name="Chovatia M."/>
            <person name="Sandor L."/>
            <person name="Salamov A."/>
            <person name="Grigoriev I.V."/>
            <person name="Stajich J.E."/>
            <person name="Spatafora J.W."/>
        </authorList>
    </citation>
    <scope>NUCLEOTIDE SEQUENCE [LARGE SCALE GENOMIC DNA]</scope>
    <source>
        <strain evidence="9">S191</strain>
    </source>
</reference>
<feature type="region of interest" description="Disordered" evidence="6">
    <location>
        <begin position="129"/>
        <end position="188"/>
    </location>
</feature>
<feature type="non-terminal residue" evidence="9">
    <location>
        <position position="417"/>
    </location>
</feature>
<feature type="compositionally biased region" description="Basic and acidic residues" evidence="6">
    <location>
        <begin position="78"/>
        <end position="95"/>
    </location>
</feature>
<dbReference type="EMBL" id="JAEFCI010005776">
    <property type="protein sequence ID" value="KAG5460102.1"/>
    <property type="molecule type" value="Genomic_DNA"/>
</dbReference>
<feature type="transmembrane region" description="Helical" evidence="7">
    <location>
        <begin position="323"/>
        <end position="345"/>
    </location>
</feature>
<feature type="compositionally biased region" description="Low complexity" evidence="6">
    <location>
        <begin position="61"/>
        <end position="77"/>
    </location>
</feature>
<comment type="caution">
    <text evidence="9">The sequence shown here is derived from an EMBL/GenBank/DDBJ whole genome shotgun (WGS) entry which is preliminary data.</text>
</comment>
<dbReference type="GO" id="GO:0015179">
    <property type="term" value="F:L-amino acid transmembrane transporter activity"/>
    <property type="evidence" value="ECO:0007669"/>
    <property type="project" value="TreeGrafter"/>
</dbReference>
<gene>
    <name evidence="9" type="ORF">BJ554DRAFT_7893</name>
</gene>
<proteinExistence type="inferred from homology"/>
<protein>
    <submittedName>
        <fullName evidence="9">Transmembrane amino acid transporter protein-domain-containing protein</fullName>
    </submittedName>
</protein>
<sequence length="417" mass="44077">HAPPLARPPDGSVCRRRSFAQRLTDRLFGRIVAILVARHLVTPGSPTADDDPGGNDAFSFPVVPDAAGVSSSSAPDSSAERREEQQHLRPARRGEGGGGAVFSTSHQRVGGEVVRDIYKFVENGADASVRKRSKSYGDIHGASPGRAHSRPSSADVPSSGSVSPARLPSSLGRSPPSASATMPDITVPGGFRRHFVRTRAKSGVKPRAVVTKDFLDFLSLYGHFAGGYLEDEDDEDASEEGYLPFAEPGLPPLPPRVLSERSPLVPSVGHPGGSEYPGGTASARKAVFLLLKSFVGTGVLFLPDFQVLANTGMAPVRNFNDANFSLFIGTAVFTFEGIGLVLPIADSMEDPAKFPRVLALTTLSVTVLFTCVGALSYAAFGDEVQTVILLNLPAADPLVRAVQALYSFAIVFSVPLQ</sequence>
<evidence type="ECO:0000256" key="5">
    <source>
        <dbReference type="ARBA" id="ARBA00023136"/>
    </source>
</evidence>
<dbReference type="OrthoDB" id="1684102at2759"/>
<evidence type="ECO:0000256" key="3">
    <source>
        <dbReference type="ARBA" id="ARBA00022692"/>
    </source>
</evidence>
<evidence type="ECO:0000256" key="7">
    <source>
        <dbReference type="SAM" id="Phobius"/>
    </source>
</evidence>
<feature type="region of interest" description="Disordered" evidence="6">
    <location>
        <begin position="43"/>
        <end position="107"/>
    </location>
</feature>
<evidence type="ECO:0000256" key="1">
    <source>
        <dbReference type="ARBA" id="ARBA00004141"/>
    </source>
</evidence>
<evidence type="ECO:0000256" key="6">
    <source>
        <dbReference type="SAM" id="MobiDB-lite"/>
    </source>
</evidence>
<evidence type="ECO:0000313" key="9">
    <source>
        <dbReference type="EMBL" id="KAG5460102.1"/>
    </source>
</evidence>
<comment type="similarity">
    <text evidence="2">Belongs to the amino acid/polyamine transporter 2 family.</text>
</comment>
<keyword evidence="3 7" id="KW-0812">Transmembrane</keyword>
<dbReference type="InterPro" id="IPR013057">
    <property type="entry name" value="AA_transpt_TM"/>
</dbReference>
<accession>A0A8H8DJH1</accession>
<keyword evidence="5 7" id="KW-0472">Membrane</keyword>
<dbReference type="PANTHER" id="PTHR22950:SF666">
    <property type="entry name" value="VACUOLAR AMINO ACID TRANSPORTER 4"/>
    <property type="match status" value="1"/>
</dbReference>
<keyword evidence="10" id="KW-1185">Reference proteome</keyword>
<evidence type="ECO:0000256" key="2">
    <source>
        <dbReference type="ARBA" id="ARBA00008066"/>
    </source>
</evidence>
<dbReference type="Proteomes" id="UP000673691">
    <property type="component" value="Unassembled WGS sequence"/>
</dbReference>
<dbReference type="GO" id="GO:0005774">
    <property type="term" value="C:vacuolar membrane"/>
    <property type="evidence" value="ECO:0007669"/>
    <property type="project" value="TreeGrafter"/>
</dbReference>
<organism evidence="9 10">
    <name type="scientific">Olpidium bornovanus</name>
    <dbReference type="NCBI Taxonomy" id="278681"/>
    <lineage>
        <taxon>Eukaryota</taxon>
        <taxon>Fungi</taxon>
        <taxon>Fungi incertae sedis</taxon>
        <taxon>Olpidiomycota</taxon>
        <taxon>Olpidiomycotina</taxon>
        <taxon>Olpidiomycetes</taxon>
        <taxon>Olpidiales</taxon>
        <taxon>Olpidiaceae</taxon>
        <taxon>Olpidium</taxon>
    </lineage>
</organism>
<comment type="subcellular location">
    <subcellularLocation>
        <location evidence="1">Membrane</location>
        <topology evidence="1">Multi-pass membrane protein</topology>
    </subcellularLocation>
</comment>
<keyword evidence="4 7" id="KW-1133">Transmembrane helix</keyword>
<name>A0A8H8DJH1_9FUNG</name>
<feature type="compositionally biased region" description="Low complexity" evidence="6">
    <location>
        <begin position="150"/>
        <end position="180"/>
    </location>
</feature>
<feature type="domain" description="Amino acid transporter transmembrane" evidence="8">
    <location>
        <begin position="311"/>
        <end position="417"/>
    </location>
</feature>
<evidence type="ECO:0000259" key="8">
    <source>
        <dbReference type="Pfam" id="PF01490"/>
    </source>
</evidence>
<dbReference type="AlphaFoldDB" id="A0A8H8DJH1"/>
<feature type="transmembrane region" description="Helical" evidence="7">
    <location>
        <begin position="357"/>
        <end position="378"/>
    </location>
</feature>
<dbReference type="Pfam" id="PF01490">
    <property type="entry name" value="Aa_trans"/>
    <property type="match status" value="1"/>
</dbReference>
<dbReference type="PANTHER" id="PTHR22950">
    <property type="entry name" value="AMINO ACID TRANSPORTER"/>
    <property type="match status" value="1"/>
</dbReference>
<feature type="transmembrane region" description="Helical" evidence="7">
    <location>
        <begin position="286"/>
        <end position="303"/>
    </location>
</feature>
<evidence type="ECO:0000256" key="4">
    <source>
        <dbReference type="ARBA" id="ARBA00022989"/>
    </source>
</evidence>
<feature type="non-terminal residue" evidence="9">
    <location>
        <position position="1"/>
    </location>
</feature>